<keyword evidence="12" id="KW-0457">Lysine biosynthesis</keyword>
<evidence type="ECO:0000313" key="17">
    <source>
        <dbReference type="Proteomes" id="UP000199200"/>
    </source>
</evidence>
<dbReference type="RefSeq" id="WP_143059344.1">
    <property type="nucleotide sequence ID" value="NZ_FNZF01000001.1"/>
</dbReference>
<dbReference type="Gene3D" id="3.40.630.10">
    <property type="entry name" value="Zn peptidases"/>
    <property type="match status" value="2"/>
</dbReference>
<evidence type="ECO:0000313" key="16">
    <source>
        <dbReference type="EMBL" id="SEI90530.1"/>
    </source>
</evidence>
<evidence type="ECO:0000256" key="11">
    <source>
        <dbReference type="ARBA" id="ARBA00022915"/>
    </source>
</evidence>
<comment type="catalytic activity">
    <reaction evidence="14">
        <text>N-succinyl-(2S,6S)-2,6-diaminopimelate + H2O = (2S,6S)-2,6-diaminopimelate + succinate</text>
        <dbReference type="Rhea" id="RHEA:22608"/>
        <dbReference type="ChEBI" id="CHEBI:15377"/>
        <dbReference type="ChEBI" id="CHEBI:30031"/>
        <dbReference type="ChEBI" id="CHEBI:57609"/>
        <dbReference type="ChEBI" id="CHEBI:58087"/>
        <dbReference type="EC" id="3.5.1.18"/>
    </reaction>
</comment>
<dbReference type="InterPro" id="IPR010182">
    <property type="entry name" value="ArgE/DapE"/>
</dbReference>
<comment type="pathway">
    <text evidence="3">Amino-acid biosynthesis; L-lysine biosynthesis via DAP pathway; LL-2,6-diaminopimelate from (S)-tetrahydrodipicolinate (succinylase route): step 3/3.</text>
</comment>
<proteinExistence type="inferred from homology"/>
<dbReference type="InterPro" id="IPR036264">
    <property type="entry name" value="Bact_exopeptidase_dim_dom"/>
</dbReference>
<organism evidence="16 17">
    <name type="scientific">Bhargavaea ginsengi</name>
    <dbReference type="NCBI Taxonomy" id="426757"/>
    <lineage>
        <taxon>Bacteria</taxon>
        <taxon>Bacillati</taxon>
        <taxon>Bacillota</taxon>
        <taxon>Bacilli</taxon>
        <taxon>Bacillales</taxon>
        <taxon>Caryophanaceae</taxon>
        <taxon>Bhargavaea</taxon>
    </lineage>
</organism>
<dbReference type="STRING" id="426757.SAMN04488127_0755"/>
<keyword evidence="9" id="KW-0378">Hydrolase</keyword>
<name>A0A1H6UQJ5_9BACL</name>
<sequence>MNRQRMVELLQGLVRIDSVNPPGNELEVAQYICEFASTHGLECDIHTLDEKRANVTVKLRGRDSTLSKVYFNGHLDTVPVGEVAWTTEPFGAEIENGRIYGRGTTDMKGGIAALLESMVAIKESGYELNQDLIFLGTVGEEVDCAGAVAAVESGLLENPGTMIIAEPSALNVYVAHKGALWVEISTYGKTAHGSMPYEGINAVDSMVYLINRLKQLNKEEEHPVLGKMSYSLNTVSGGVATNVVPDLCKTQLDFRTITASQNKSICTEIGLILKELTNTIPNFKAEYSIIHNLEPLSNENDSDFIRRLHLLNGVQTEEGRYLGANYYTDGSVFRKHMNVPIILYGPGDPELAHQPDESISIANMEKSVAFYMEAIRVYQESARTAAI</sequence>
<gene>
    <name evidence="16" type="ORF">SAMN04488127_0755</name>
</gene>
<dbReference type="EMBL" id="FNZF01000001">
    <property type="protein sequence ID" value="SEI90530.1"/>
    <property type="molecule type" value="Genomic_DNA"/>
</dbReference>
<evidence type="ECO:0000256" key="14">
    <source>
        <dbReference type="ARBA" id="ARBA00051301"/>
    </source>
</evidence>
<keyword evidence="8" id="KW-0479">Metal-binding</keyword>
<evidence type="ECO:0000256" key="6">
    <source>
        <dbReference type="ARBA" id="ARBA00016853"/>
    </source>
</evidence>
<keyword evidence="13" id="KW-0170">Cobalt</keyword>
<evidence type="ECO:0000256" key="1">
    <source>
        <dbReference type="ARBA" id="ARBA00001941"/>
    </source>
</evidence>
<feature type="domain" description="Peptidase M20 dimerisation" evidence="15">
    <location>
        <begin position="174"/>
        <end position="275"/>
    </location>
</feature>
<evidence type="ECO:0000256" key="3">
    <source>
        <dbReference type="ARBA" id="ARBA00005130"/>
    </source>
</evidence>
<evidence type="ECO:0000259" key="15">
    <source>
        <dbReference type="Pfam" id="PF07687"/>
    </source>
</evidence>
<accession>A0A1H6UQJ5</accession>
<dbReference type="SUPFAM" id="SSF55031">
    <property type="entry name" value="Bacterial exopeptidase dimerisation domain"/>
    <property type="match status" value="1"/>
</dbReference>
<dbReference type="GO" id="GO:0009089">
    <property type="term" value="P:lysine biosynthetic process via diaminopimelate"/>
    <property type="evidence" value="ECO:0007669"/>
    <property type="project" value="UniProtKB-UniPathway"/>
</dbReference>
<dbReference type="NCBIfam" id="TIGR01910">
    <property type="entry name" value="DapE-ArgE"/>
    <property type="match status" value="1"/>
</dbReference>
<comment type="cofactor">
    <cofactor evidence="1">
        <name>Co(2+)</name>
        <dbReference type="ChEBI" id="CHEBI:48828"/>
    </cofactor>
</comment>
<dbReference type="UniPathway" id="UPA00034">
    <property type="reaction ID" value="UER00021"/>
</dbReference>
<dbReference type="GO" id="GO:0019877">
    <property type="term" value="P:diaminopimelate biosynthetic process"/>
    <property type="evidence" value="ECO:0007669"/>
    <property type="project" value="UniProtKB-KW"/>
</dbReference>
<dbReference type="CDD" id="cd08659">
    <property type="entry name" value="M20_ArgE_DapE-like"/>
    <property type="match status" value="1"/>
</dbReference>
<comment type="cofactor">
    <cofactor evidence="2">
        <name>Zn(2+)</name>
        <dbReference type="ChEBI" id="CHEBI:29105"/>
    </cofactor>
</comment>
<dbReference type="GO" id="GO:0046872">
    <property type="term" value="F:metal ion binding"/>
    <property type="evidence" value="ECO:0007669"/>
    <property type="project" value="UniProtKB-KW"/>
</dbReference>
<dbReference type="InterPro" id="IPR050072">
    <property type="entry name" value="Peptidase_M20A"/>
</dbReference>
<evidence type="ECO:0000256" key="2">
    <source>
        <dbReference type="ARBA" id="ARBA00001947"/>
    </source>
</evidence>
<dbReference type="Gene3D" id="3.30.70.360">
    <property type="match status" value="1"/>
</dbReference>
<protein>
    <recommendedName>
        <fullName evidence="6">Probable succinyl-diaminopimelate desuccinylase</fullName>
        <ecNumber evidence="5">3.5.1.18</ecNumber>
    </recommendedName>
</protein>
<dbReference type="InterPro" id="IPR002933">
    <property type="entry name" value="Peptidase_M20"/>
</dbReference>
<evidence type="ECO:0000256" key="7">
    <source>
        <dbReference type="ARBA" id="ARBA00022605"/>
    </source>
</evidence>
<dbReference type="PANTHER" id="PTHR43808:SF8">
    <property type="entry name" value="PEPTIDASE M20 DIMERISATION DOMAIN-CONTAINING PROTEIN"/>
    <property type="match status" value="1"/>
</dbReference>
<dbReference type="Pfam" id="PF07687">
    <property type="entry name" value="M20_dimer"/>
    <property type="match status" value="1"/>
</dbReference>
<evidence type="ECO:0000256" key="8">
    <source>
        <dbReference type="ARBA" id="ARBA00022723"/>
    </source>
</evidence>
<dbReference type="EC" id="3.5.1.18" evidence="5"/>
<dbReference type="OrthoDB" id="9792335at2"/>
<evidence type="ECO:0000256" key="9">
    <source>
        <dbReference type="ARBA" id="ARBA00022801"/>
    </source>
</evidence>
<keyword evidence="17" id="KW-1185">Reference proteome</keyword>
<evidence type="ECO:0000256" key="10">
    <source>
        <dbReference type="ARBA" id="ARBA00022833"/>
    </source>
</evidence>
<reference evidence="17" key="1">
    <citation type="submission" date="2016-10" db="EMBL/GenBank/DDBJ databases">
        <authorList>
            <person name="Varghese N."/>
            <person name="Submissions S."/>
        </authorList>
    </citation>
    <scope>NUCLEOTIDE SEQUENCE [LARGE SCALE GENOMIC DNA]</scope>
    <source>
        <strain evidence="17">CGMCC 1.6763</strain>
    </source>
</reference>
<evidence type="ECO:0000256" key="4">
    <source>
        <dbReference type="ARBA" id="ARBA00006247"/>
    </source>
</evidence>
<keyword evidence="10" id="KW-0862">Zinc</keyword>
<dbReference type="Proteomes" id="UP000199200">
    <property type="component" value="Unassembled WGS sequence"/>
</dbReference>
<keyword evidence="7" id="KW-0028">Amino-acid biosynthesis</keyword>
<keyword evidence="11" id="KW-0220">Diaminopimelate biosynthesis</keyword>
<dbReference type="InterPro" id="IPR001261">
    <property type="entry name" value="ArgE/DapE_CS"/>
</dbReference>
<evidence type="ECO:0000256" key="5">
    <source>
        <dbReference type="ARBA" id="ARBA00011921"/>
    </source>
</evidence>
<dbReference type="PROSITE" id="PS00758">
    <property type="entry name" value="ARGE_DAPE_CPG2_1"/>
    <property type="match status" value="1"/>
</dbReference>
<dbReference type="SUPFAM" id="SSF53187">
    <property type="entry name" value="Zn-dependent exopeptidases"/>
    <property type="match status" value="1"/>
</dbReference>
<dbReference type="GO" id="GO:0009014">
    <property type="term" value="F:succinyl-diaminopimelate desuccinylase activity"/>
    <property type="evidence" value="ECO:0007669"/>
    <property type="project" value="UniProtKB-EC"/>
</dbReference>
<dbReference type="InterPro" id="IPR011650">
    <property type="entry name" value="Peptidase_M20_dimer"/>
</dbReference>
<comment type="similarity">
    <text evidence="4">Belongs to the peptidase M20A family.</text>
</comment>
<evidence type="ECO:0000256" key="12">
    <source>
        <dbReference type="ARBA" id="ARBA00023154"/>
    </source>
</evidence>
<dbReference type="AlphaFoldDB" id="A0A1H6UQJ5"/>
<evidence type="ECO:0000256" key="13">
    <source>
        <dbReference type="ARBA" id="ARBA00023285"/>
    </source>
</evidence>
<dbReference type="Pfam" id="PF01546">
    <property type="entry name" value="Peptidase_M20"/>
    <property type="match status" value="1"/>
</dbReference>
<dbReference type="PANTHER" id="PTHR43808">
    <property type="entry name" value="ACETYLORNITHINE DEACETYLASE"/>
    <property type="match status" value="1"/>
</dbReference>